<keyword evidence="2" id="KW-1185">Reference proteome</keyword>
<name>A0A672FB24_SALFA</name>
<reference evidence="1" key="1">
    <citation type="submission" date="2019-06" db="EMBL/GenBank/DDBJ databases">
        <authorList>
            <consortium name="Wellcome Sanger Institute Data Sharing"/>
        </authorList>
    </citation>
    <scope>NUCLEOTIDE SEQUENCE [LARGE SCALE GENOMIC DNA]</scope>
</reference>
<protein>
    <submittedName>
        <fullName evidence="1">Uncharacterized protein</fullName>
    </submittedName>
</protein>
<dbReference type="Ensembl" id="ENSSFAT00005003715.1">
    <property type="protein sequence ID" value="ENSSFAP00005003463.1"/>
    <property type="gene ID" value="ENSSFAG00005002335.1"/>
</dbReference>
<organism evidence="1 2">
    <name type="scientific">Salarias fasciatus</name>
    <name type="common">Jewelled blenny</name>
    <name type="synonym">Blennius fasciatus</name>
    <dbReference type="NCBI Taxonomy" id="181472"/>
    <lineage>
        <taxon>Eukaryota</taxon>
        <taxon>Metazoa</taxon>
        <taxon>Chordata</taxon>
        <taxon>Craniata</taxon>
        <taxon>Vertebrata</taxon>
        <taxon>Euteleostomi</taxon>
        <taxon>Actinopterygii</taxon>
        <taxon>Neopterygii</taxon>
        <taxon>Teleostei</taxon>
        <taxon>Neoteleostei</taxon>
        <taxon>Acanthomorphata</taxon>
        <taxon>Ovalentaria</taxon>
        <taxon>Blenniimorphae</taxon>
        <taxon>Blenniiformes</taxon>
        <taxon>Blennioidei</taxon>
        <taxon>Blenniidae</taxon>
        <taxon>Salariinae</taxon>
        <taxon>Salarias</taxon>
    </lineage>
</organism>
<reference evidence="1" key="2">
    <citation type="submission" date="2025-08" db="UniProtKB">
        <authorList>
            <consortium name="Ensembl"/>
        </authorList>
    </citation>
    <scope>IDENTIFICATION</scope>
</reference>
<dbReference type="Proteomes" id="UP000472267">
    <property type="component" value="Chromosome 4"/>
</dbReference>
<accession>A0A672FB24</accession>
<evidence type="ECO:0000313" key="2">
    <source>
        <dbReference type="Proteomes" id="UP000472267"/>
    </source>
</evidence>
<evidence type="ECO:0000313" key="1">
    <source>
        <dbReference type="Ensembl" id="ENSSFAP00005003463.1"/>
    </source>
</evidence>
<dbReference type="InParanoid" id="A0A672FB24"/>
<reference evidence="1" key="3">
    <citation type="submission" date="2025-09" db="UniProtKB">
        <authorList>
            <consortium name="Ensembl"/>
        </authorList>
    </citation>
    <scope>IDENTIFICATION</scope>
</reference>
<sequence length="217" mass="23532">MPGSDASHLSQALMSLPGEFLCVPAAFPTFKAMSFADTNDINHLILVENRRHRYGLLQVLLRPVHLVGDTASIQLHLHDVTVFLHHTEILVQLFLSRLILPLLTVLGEGLLLALVPKKHIEVFVKSALALVAEVLGKDGFQGSKASHVLMNHIPVVHTECGAMNLPQDVGHPSFVAQEGSEVDRQAGVIFGPRTNPPPVLLAALVRQEPQAQQTGTT</sequence>
<dbReference type="AlphaFoldDB" id="A0A672FB24"/>
<dbReference type="OMA" id="PWEFLCV"/>
<proteinExistence type="predicted"/>